<dbReference type="GO" id="GO:0005524">
    <property type="term" value="F:ATP binding"/>
    <property type="evidence" value="ECO:0007669"/>
    <property type="project" value="InterPro"/>
</dbReference>
<dbReference type="Gene3D" id="3.40.50.300">
    <property type="entry name" value="P-loop containing nucleotide triphosphate hydrolases"/>
    <property type="match status" value="1"/>
</dbReference>
<dbReference type="FunFam" id="1.20.1060.20:FF:000005">
    <property type="entry name" value="Structural maintenance of chromosomes 2"/>
    <property type="match status" value="1"/>
</dbReference>
<feature type="compositionally biased region" description="Basic and acidic residues" evidence="3">
    <location>
        <begin position="747"/>
        <end position="759"/>
    </location>
</feature>
<dbReference type="GO" id="GO:0005694">
    <property type="term" value="C:chromosome"/>
    <property type="evidence" value="ECO:0007669"/>
    <property type="project" value="InterPro"/>
</dbReference>
<dbReference type="STRING" id="400727.A0A2T7NNA6"/>
<dbReference type="SMART" id="SM00968">
    <property type="entry name" value="SMC_hinge"/>
    <property type="match status" value="1"/>
</dbReference>
<dbReference type="OrthoDB" id="10255539at2759"/>
<keyword evidence="6" id="KW-1185">Reference proteome</keyword>
<dbReference type="AlphaFoldDB" id="A0A2T7NNA6"/>
<dbReference type="InterPro" id="IPR003395">
    <property type="entry name" value="RecF/RecN/SMC_N"/>
</dbReference>
<dbReference type="PANTHER" id="PTHR43977">
    <property type="entry name" value="STRUCTURAL MAINTENANCE OF CHROMOSOMES PROTEIN 3"/>
    <property type="match status" value="1"/>
</dbReference>
<accession>A0A2T7NNA6</accession>
<dbReference type="SUPFAM" id="SSF52540">
    <property type="entry name" value="P-loop containing nucleoside triphosphate hydrolases"/>
    <property type="match status" value="1"/>
</dbReference>
<dbReference type="Pfam" id="PF02463">
    <property type="entry name" value="SMC_N"/>
    <property type="match status" value="1"/>
</dbReference>
<evidence type="ECO:0000313" key="6">
    <source>
        <dbReference type="Proteomes" id="UP000245119"/>
    </source>
</evidence>
<gene>
    <name evidence="5" type="ORF">C0Q70_15891</name>
</gene>
<proteinExistence type="predicted"/>
<feature type="coiled-coil region" evidence="2">
    <location>
        <begin position="392"/>
        <end position="440"/>
    </location>
</feature>
<reference evidence="5 6" key="1">
    <citation type="submission" date="2018-04" db="EMBL/GenBank/DDBJ databases">
        <title>The genome of golden apple snail Pomacea canaliculata provides insight into stress tolerance and invasive adaptation.</title>
        <authorList>
            <person name="Liu C."/>
            <person name="Liu B."/>
            <person name="Ren Y."/>
            <person name="Zhang Y."/>
            <person name="Wang H."/>
            <person name="Li S."/>
            <person name="Jiang F."/>
            <person name="Yin L."/>
            <person name="Zhang G."/>
            <person name="Qian W."/>
            <person name="Fan W."/>
        </authorList>
    </citation>
    <scope>NUCLEOTIDE SEQUENCE [LARGE SCALE GENOMIC DNA]</scope>
    <source>
        <strain evidence="5">SZHN2017</strain>
        <tissue evidence="5">Muscle</tissue>
    </source>
</reference>
<dbReference type="Pfam" id="PF06470">
    <property type="entry name" value="SMC_hinge"/>
    <property type="match status" value="1"/>
</dbReference>
<feature type="region of interest" description="Disordered" evidence="3">
    <location>
        <begin position="744"/>
        <end position="774"/>
    </location>
</feature>
<evidence type="ECO:0000259" key="4">
    <source>
        <dbReference type="SMART" id="SM00968"/>
    </source>
</evidence>
<dbReference type="Gene3D" id="3.30.70.1620">
    <property type="match status" value="1"/>
</dbReference>
<name>A0A2T7NNA6_POMCA</name>
<dbReference type="GO" id="GO:0051276">
    <property type="term" value="P:chromosome organization"/>
    <property type="evidence" value="ECO:0007669"/>
    <property type="project" value="InterPro"/>
</dbReference>
<dbReference type="InterPro" id="IPR027417">
    <property type="entry name" value="P-loop_NTPase"/>
</dbReference>
<evidence type="ECO:0000313" key="5">
    <source>
        <dbReference type="EMBL" id="PVD22636.1"/>
    </source>
</evidence>
<dbReference type="InterPro" id="IPR036277">
    <property type="entry name" value="SMC_hinge_sf"/>
</dbReference>
<protein>
    <recommendedName>
        <fullName evidence="4">SMC hinge domain-containing protein</fullName>
    </recommendedName>
</protein>
<dbReference type="Gene3D" id="1.20.1060.20">
    <property type="match status" value="1"/>
</dbReference>
<organism evidence="5 6">
    <name type="scientific">Pomacea canaliculata</name>
    <name type="common">Golden apple snail</name>
    <dbReference type="NCBI Taxonomy" id="400727"/>
    <lineage>
        <taxon>Eukaryota</taxon>
        <taxon>Metazoa</taxon>
        <taxon>Spiralia</taxon>
        <taxon>Lophotrochozoa</taxon>
        <taxon>Mollusca</taxon>
        <taxon>Gastropoda</taxon>
        <taxon>Caenogastropoda</taxon>
        <taxon>Architaenioglossa</taxon>
        <taxon>Ampullarioidea</taxon>
        <taxon>Ampullariidae</taxon>
        <taxon>Pomacea</taxon>
    </lineage>
</organism>
<evidence type="ECO:0000256" key="3">
    <source>
        <dbReference type="SAM" id="MobiDB-lite"/>
    </source>
</evidence>
<dbReference type="EMBL" id="PZQS01000010">
    <property type="protein sequence ID" value="PVD22636.1"/>
    <property type="molecule type" value="Genomic_DNA"/>
</dbReference>
<dbReference type="Proteomes" id="UP000245119">
    <property type="component" value="Linkage Group LG10"/>
</dbReference>
<dbReference type="FunFam" id="3.40.50.300:FF:000385">
    <property type="entry name" value="Structural maintenance of chromosomes 2"/>
    <property type="match status" value="1"/>
</dbReference>
<dbReference type="SUPFAM" id="SSF75553">
    <property type="entry name" value="Smc hinge domain"/>
    <property type="match status" value="1"/>
</dbReference>
<dbReference type="InterPro" id="IPR010935">
    <property type="entry name" value="SMC_hinge"/>
</dbReference>
<evidence type="ECO:0000256" key="2">
    <source>
        <dbReference type="SAM" id="Coils"/>
    </source>
</evidence>
<evidence type="ECO:0000256" key="1">
    <source>
        <dbReference type="ARBA" id="ARBA00023054"/>
    </source>
</evidence>
<feature type="domain" description="SMC hinge" evidence="4">
    <location>
        <begin position="86"/>
        <end position="206"/>
    </location>
</feature>
<comment type="caution">
    <text evidence="5">The sequence shown here is derived from an EMBL/GenBank/DDBJ whole genome shotgun (WGS) entry which is preliminary data.</text>
</comment>
<sequence length="774" mass="86881">MNKDIVLIWGPGHAGISVNVRADQAVKTEDMKNLGYDKENHEQLVALQHQLTCDVQALKEKLNTLEAKFPQLLFEYRDPEKNFDRSKVHGLVCKLVQVKDMKYATALEVAAGGKLYNIVVDTEMTGKKLLQKGELRRRYTIIPLNKISAKAIDSATIKRAEYLVGKDNVHTALSLTGYQHELEPAMQFVFGSAFVCQDMDQAKSVTYDQKVLKRTVTLDGNSFDPAGTLTGGARKQALAILEHLSELRSVKESLSSKQQQLSKVELQLASLSKIADKYKQLKQQYDLKVQETELLTTCLTQSSHHQQLEEISVLRSTIADQQEMLKGAQFIQQQTTKKVHDLEDKTKNASAMKEQELQESEKHLADCKRFLEASTEKARKKCQEEDAIRLDLVELSKEANNYHTQLKSTEETIATTLDALAKLEAEAKQTQDGVKAAHAEVCKQKELLTACNKDINAAASEHHSLQKEASAGHLKLQELQNKVTKLTKDSQDTAKQVNLLMEKYEWIANERQFFGQSNSPYDFEVNNPKEAERRIQKLTETKEKLAKSVNMRAMNLLGSAEEQYADLMKKRKIVLNDKAKIAAVIDELDKKKNEALKKAWEQVNKDFGSIFSTLLPGTQAKLSPPEGQTVLDGLEVKVAFGDVWKESLSELSGGQRSLVALSLILAMLLFKPAPLYILDEVDAALDLSHTQNIGQMIRSHFKHSQFIVVSLKDGMFNNANVLFKTKFVDGVSTVARHVQQQIMGRHMSTEDKENEDGSEKQGTAAKRTKNMLSI</sequence>
<keyword evidence="1 2" id="KW-0175">Coiled coil</keyword>